<dbReference type="NCBIfam" id="NF003962">
    <property type="entry name" value="PRK05454.2-5"/>
    <property type="match status" value="1"/>
</dbReference>
<reference evidence="15" key="1">
    <citation type="submission" date="2018-05" db="EMBL/GenBank/DDBJ databases">
        <title>Draft genome sequence of Stemphylium lycopersici strain CIDEFI 213.</title>
        <authorList>
            <person name="Medina R."/>
            <person name="Franco M.E.E."/>
            <person name="Lucentini C.G."/>
            <person name="Saparrat M.C.N."/>
            <person name="Balatti P.A."/>
        </authorList>
    </citation>
    <scope>NUCLEOTIDE SEQUENCE [LARGE SCALE GENOMIC DNA]</scope>
    <source>
        <strain evidence="15">CIDEFI 213</strain>
    </source>
</reference>
<keyword evidence="5" id="KW-1003">Cell membrane</keyword>
<evidence type="ECO:0000256" key="4">
    <source>
        <dbReference type="ARBA" id="ARBA00020585"/>
    </source>
</evidence>
<dbReference type="AlphaFoldDB" id="A0A364N1B8"/>
<evidence type="ECO:0000256" key="11">
    <source>
        <dbReference type="ARBA" id="ARBA00023136"/>
    </source>
</evidence>
<name>A0A364N1B8_STELY</name>
<dbReference type="Proteomes" id="UP000249619">
    <property type="component" value="Unassembled WGS sequence"/>
</dbReference>
<feature type="transmembrane region" description="Helical" evidence="12">
    <location>
        <begin position="378"/>
        <end position="396"/>
    </location>
</feature>
<evidence type="ECO:0000256" key="6">
    <source>
        <dbReference type="ARBA" id="ARBA00022519"/>
    </source>
</evidence>
<feature type="transmembrane region" description="Helical" evidence="12">
    <location>
        <begin position="18"/>
        <end position="38"/>
    </location>
</feature>
<dbReference type="EMBL" id="QGDH01000075">
    <property type="protein sequence ID" value="RAR09420.1"/>
    <property type="molecule type" value="Genomic_DNA"/>
</dbReference>
<keyword evidence="7" id="KW-0328">Glycosyltransferase</keyword>
<comment type="subcellular location">
    <subcellularLocation>
        <location evidence="1">Cell inner membrane</location>
        <topology evidence="1">Multi-pass membrane protein</topology>
    </subcellularLocation>
</comment>
<dbReference type="GO" id="GO:0005886">
    <property type="term" value="C:plasma membrane"/>
    <property type="evidence" value="ECO:0007669"/>
    <property type="project" value="UniProtKB-SubCell"/>
</dbReference>
<protein>
    <recommendedName>
        <fullName evidence="4">Glucans biosynthesis glucosyltransferase H</fullName>
    </recommendedName>
</protein>
<keyword evidence="6" id="KW-0997">Cell inner membrane</keyword>
<dbReference type="GO" id="GO:0016758">
    <property type="term" value="F:hexosyltransferase activity"/>
    <property type="evidence" value="ECO:0007669"/>
    <property type="project" value="TreeGrafter"/>
</dbReference>
<comment type="similarity">
    <text evidence="3">Belongs to the glycosyltransferase 2 family. OpgH subfamily.</text>
</comment>
<proteinExistence type="inferred from homology"/>
<dbReference type="InterPro" id="IPR029044">
    <property type="entry name" value="Nucleotide-diphossugar_trans"/>
</dbReference>
<comment type="pathway">
    <text evidence="2">Glycan metabolism; osmoregulated periplasmic glucan (OPG) biosynthesis.</text>
</comment>
<evidence type="ECO:0000256" key="12">
    <source>
        <dbReference type="SAM" id="Phobius"/>
    </source>
</evidence>
<feature type="transmembrane region" description="Helical" evidence="12">
    <location>
        <begin position="445"/>
        <end position="476"/>
    </location>
</feature>
<evidence type="ECO:0000313" key="15">
    <source>
        <dbReference type="Proteomes" id="UP000249619"/>
    </source>
</evidence>
<evidence type="ECO:0000259" key="13">
    <source>
        <dbReference type="Pfam" id="PF13632"/>
    </source>
</evidence>
<feature type="transmembrane region" description="Helical" evidence="12">
    <location>
        <begin position="50"/>
        <end position="78"/>
    </location>
</feature>
<evidence type="ECO:0000256" key="3">
    <source>
        <dbReference type="ARBA" id="ARBA00009337"/>
    </source>
</evidence>
<feature type="transmembrane region" description="Helical" evidence="12">
    <location>
        <begin position="497"/>
        <end position="518"/>
    </location>
</feature>
<evidence type="ECO:0000256" key="2">
    <source>
        <dbReference type="ARBA" id="ARBA00005001"/>
    </source>
</evidence>
<dbReference type="InterPro" id="IPR050321">
    <property type="entry name" value="Glycosyltr_2/OpgH_subfam"/>
</dbReference>
<evidence type="ECO:0000313" key="14">
    <source>
        <dbReference type="EMBL" id="RAR09420.1"/>
    </source>
</evidence>
<dbReference type="PANTHER" id="PTHR43867:SF5">
    <property type="entry name" value="GLUCANS BIOSYNTHESIS GLUCOSYLTRANSFERASE H"/>
    <property type="match status" value="1"/>
</dbReference>
<dbReference type="PANTHER" id="PTHR43867">
    <property type="entry name" value="CELLULOSE SYNTHASE CATALYTIC SUBUNIT A [UDP-FORMING]"/>
    <property type="match status" value="1"/>
</dbReference>
<evidence type="ECO:0000256" key="9">
    <source>
        <dbReference type="ARBA" id="ARBA00022692"/>
    </source>
</evidence>
<keyword evidence="8 14" id="KW-0808">Transferase</keyword>
<gene>
    <name evidence="14" type="ORF">DDE83_005491</name>
</gene>
<evidence type="ECO:0000256" key="7">
    <source>
        <dbReference type="ARBA" id="ARBA00022676"/>
    </source>
</evidence>
<dbReference type="InterPro" id="IPR001173">
    <property type="entry name" value="Glyco_trans_2-like"/>
</dbReference>
<dbReference type="STRING" id="183478.A0A364N1B8"/>
<dbReference type="Pfam" id="PF13632">
    <property type="entry name" value="Glyco_trans_2_3"/>
    <property type="match status" value="1"/>
</dbReference>
<evidence type="ECO:0000256" key="10">
    <source>
        <dbReference type="ARBA" id="ARBA00022989"/>
    </source>
</evidence>
<sequence>MARTLVHVRANGMSKRHVFVMGLHTVTLLYIVWNHFAILRPDGIRIFESLLLILTFVGCFPLTLDFWSAIIGLCVVMFGDSKKSIYPYLGAESPSPGLRSKSALTIYMRNEDPSPIFDRLLAMHASLDQTGRLGNFRFVLLSDTSDPDVMQMEETGFEKIKASLSEGTYRPAFYRRRSKNVGFKAGNAFDYVQHHSKGDEFFIPLDSDSTMSGDLLVRMASSMENNPQIGIIQARLRSTPSMSGFGRATYYVNNHIHNIGLSWFYKDHAVYWGHNAIIRTQAFLENCKLPVLKGRPPLGGYILSHDVIEAIFMRHAGYEVRLLPVETGSYEAHPPNLIEHVRRELRWCRGTLPYIVLLKQPGFSFFSRFQMCYCLSTYLGPMAWALVSLTIAIKSLLTGSETLDKNNLDFYSQPKLLVLSFFPRFVGLVHLATKCVRDYGDGLRWAVSCFLHSTFTAAMAPIVNVALTAVVAGSFINDSIAWDGQNRNRLGLSWRDALRTFWLQTLIGIVLVGIVLTMNGFRVFIVLVLASTFPLVVPITVITASPRLSRIVLYMRLFIIPEEVELAPVLSSVVPSEIRALASKKSKT</sequence>
<dbReference type="SUPFAM" id="SSF53448">
    <property type="entry name" value="Nucleotide-diphospho-sugar transferases"/>
    <property type="match status" value="1"/>
</dbReference>
<keyword evidence="11 12" id="KW-0472">Membrane</keyword>
<accession>A0A364N1B8</accession>
<evidence type="ECO:0000256" key="8">
    <source>
        <dbReference type="ARBA" id="ARBA00022679"/>
    </source>
</evidence>
<feature type="transmembrane region" description="Helical" evidence="12">
    <location>
        <begin position="524"/>
        <end position="546"/>
    </location>
</feature>
<comment type="caution">
    <text evidence="14">The sequence shown here is derived from an EMBL/GenBank/DDBJ whole genome shotgun (WGS) entry which is preliminary data.</text>
</comment>
<keyword evidence="10 12" id="KW-1133">Transmembrane helix</keyword>
<keyword evidence="15" id="KW-1185">Reference proteome</keyword>
<organism evidence="14 15">
    <name type="scientific">Stemphylium lycopersici</name>
    <name type="common">Tomato gray leaf spot disease fungus</name>
    <name type="synonym">Thyrospora lycopersici</name>
    <dbReference type="NCBI Taxonomy" id="183478"/>
    <lineage>
        <taxon>Eukaryota</taxon>
        <taxon>Fungi</taxon>
        <taxon>Dikarya</taxon>
        <taxon>Ascomycota</taxon>
        <taxon>Pezizomycotina</taxon>
        <taxon>Dothideomycetes</taxon>
        <taxon>Pleosporomycetidae</taxon>
        <taxon>Pleosporales</taxon>
        <taxon>Pleosporineae</taxon>
        <taxon>Pleosporaceae</taxon>
        <taxon>Stemphylium</taxon>
    </lineage>
</organism>
<evidence type="ECO:0000256" key="1">
    <source>
        <dbReference type="ARBA" id="ARBA00004429"/>
    </source>
</evidence>
<evidence type="ECO:0000256" key="5">
    <source>
        <dbReference type="ARBA" id="ARBA00022475"/>
    </source>
</evidence>
<feature type="domain" description="Glycosyltransferase 2-like" evidence="13">
    <location>
        <begin position="204"/>
        <end position="392"/>
    </location>
</feature>
<keyword evidence="9 12" id="KW-0812">Transmembrane</keyword>
<dbReference type="Gene3D" id="3.90.550.10">
    <property type="entry name" value="Spore Coat Polysaccharide Biosynthesis Protein SpsA, Chain A"/>
    <property type="match status" value="1"/>
</dbReference>